<evidence type="ECO:0000256" key="3">
    <source>
        <dbReference type="ARBA" id="ARBA00022448"/>
    </source>
</evidence>
<comment type="similarity">
    <text evidence="2 10">Belongs to the GSP M family.</text>
</comment>
<dbReference type="OrthoDB" id="6624834at2"/>
<dbReference type="Pfam" id="PF04612">
    <property type="entry name" value="T2SSM"/>
    <property type="match status" value="1"/>
</dbReference>
<dbReference type="PIRSF" id="PIRSF006291">
    <property type="entry name" value="GspM"/>
    <property type="match status" value="1"/>
</dbReference>
<dbReference type="GO" id="GO:0005886">
    <property type="term" value="C:plasma membrane"/>
    <property type="evidence" value="ECO:0007669"/>
    <property type="project" value="UniProtKB-SubCell"/>
</dbReference>
<evidence type="ECO:0000256" key="10">
    <source>
        <dbReference type="PIRNR" id="PIRNR006291"/>
    </source>
</evidence>
<dbReference type="SUPFAM" id="SSF103054">
    <property type="entry name" value="General secretion pathway protein M, EpsM"/>
    <property type="match status" value="1"/>
</dbReference>
<evidence type="ECO:0000256" key="9">
    <source>
        <dbReference type="ARBA" id="ARBA00023136"/>
    </source>
</evidence>
<accession>K2K3N2</accession>
<feature type="transmembrane region" description="Helical" evidence="11">
    <location>
        <begin position="16"/>
        <end position="37"/>
    </location>
</feature>
<name>K2K3N2_9GAMM</name>
<comment type="caution">
    <text evidence="12">The sequence shown here is derived from an EMBL/GenBank/DDBJ whole genome shotgun (WGS) entry which is preliminary data.</text>
</comment>
<keyword evidence="6 11" id="KW-0812">Transmembrane</keyword>
<keyword evidence="7 10" id="KW-0653">Protein transport</keyword>
<evidence type="ECO:0000256" key="1">
    <source>
        <dbReference type="ARBA" id="ARBA00004377"/>
    </source>
</evidence>
<reference evidence="12 13" key="1">
    <citation type="journal article" date="2012" name="J. Bacteriol.">
        <title>Genome Sequence of Gallaecimonas xiamenensis Type Strain 3-C-1.</title>
        <authorList>
            <person name="Lai Q."/>
            <person name="Wang L."/>
            <person name="Wang W."/>
            <person name="Shao Z."/>
        </authorList>
    </citation>
    <scope>NUCLEOTIDE SEQUENCE [LARGE SCALE GENOMIC DNA]</scope>
    <source>
        <strain evidence="12 13">3-C-1</strain>
    </source>
</reference>
<keyword evidence="9 10" id="KW-0472">Membrane</keyword>
<protein>
    <recommendedName>
        <fullName evidence="10">Type II secretion system protein M</fullName>
        <shortName evidence="10">T2SS protein M</shortName>
    </recommendedName>
    <alternativeName>
        <fullName evidence="10">General secretion pathway protein M</fullName>
    </alternativeName>
</protein>
<proteinExistence type="inferred from homology"/>
<evidence type="ECO:0000256" key="2">
    <source>
        <dbReference type="ARBA" id="ARBA00010637"/>
    </source>
</evidence>
<dbReference type="EMBL" id="AMRI01000002">
    <property type="protein sequence ID" value="EKE77564.1"/>
    <property type="molecule type" value="Genomic_DNA"/>
</dbReference>
<evidence type="ECO:0000256" key="11">
    <source>
        <dbReference type="SAM" id="Phobius"/>
    </source>
</evidence>
<dbReference type="GO" id="GO:0015627">
    <property type="term" value="C:type II protein secretion system complex"/>
    <property type="evidence" value="ECO:0007669"/>
    <property type="project" value="InterPro"/>
</dbReference>
<dbReference type="Proteomes" id="UP000006755">
    <property type="component" value="Unassembled WGS sequence"/>
</dbReference>
<keyword evidence="13" id="KW-1185">Reference proteome</keyword>
<dbReference type="InterPro" id="IPR023229">
    <property type="entry name" value="T2SS_M_periplasmic_sf"/>
</dbReference>
<organism evidence="12 13">
    <name type="scientific">Gallaecimonas xiamenensis 3-C-1</name>
    <dbReference type="NCBI Taxonomy" id="745411"/>
    <lineage>
        <taxon>Bacteria</taxon>
        <taxon>Pseudomonadati</taxon>
        <taxon>Pseudomonadota</taxon>
        <taxon>Gammaproteobacteria</taxon>
        <taxon>Enterobacterales</taxon>
        <taxon>Gallaecimonadaceae</taxon>
        <taxon>Gallaecimonas</taxon>
    </lineage>
</organism>
<dbReference type="eggNOG" id="COG3149">
    <property type="taxonomic scope" value="Bacteria"/>
</dbReference>
<comment type="function">
    <text evidence="10">Inner membrane component of the type II secretion system required for the energy-dependent secretion of extracellular factors such as proteases and toxins from the periplasm.</text>
</comment>
<evidence type="ECO:0000313" key="13">
    <source>
        <dbReference type="Proteomes" id="UP000006755"/>
    </source>
</evidence>
<dbReference type="Gene3D" id="3.30.1360.100">
    <property type="entry name" value="General secretion pathway protein M, EpsM"/>
    <property type="match status" value="1"/>
</dbReference>
<keyword evidence="4 10" id="KW-1003">Cell membrane</keyword>
<dbReference type="InterPro" id="IPR007690">
    <property type="entry name" value="T2SS_GspM"/>
</dbReference>
<evidence type="ECO:0000313" key="12">
    <source>
        <dbReference type="EMBL" id="EKE77564.1"/>
    </source>
</evidence>
<evidence type="ECO:0000256" key="5">
    <source>
        <dbReference type="ARBA" id="ARBA00022519"/>
    </source>
</evidence>
<gene>
    <name evidence="12" type="ORF">B3C1_02095</name>
</gene>
<sequence length="156" mass="17293">MIKEYWQAMAPRDRQVLTWAAPFMALGLFYFAIWQPLSGAEEAARQQLQSRQGDLQYLREQGSRLLAAKGGRLATGSGSLTDRVTRSANSFNVRIARLQPGQGGISVWVDEVPFERLTQWLTALQLKEGLSVSQADVITTGTPGMVRVRRLELTGA</sequence>
<keyword evidence="8 11" id="KW-1133">Transmembrane helix</keyword>
<comment type="subcellular location">
    <subcellularLocation>
        <location evidence="1">Cell inner membrane</location>
        <topology evidence="1">Single-pass membrane protein</topology>
    </subcellularLocation>
</comment>
<evidence type="ECO:0000256" key="6">
    <source>
        <dbReference type="ARBA" id="ARBA00022692"/>
    </source>
</evidence>
<dbReference type="RefSeq" id="WP_008482581.1">
    <property type="nucleotide sequence ID" value="NZ_AMRI01000002.1"/>
</dbReference>
<dbReference type="AlphaFoldDB" id="K2K3N2"/>
<evidence type="ECO:0000256" key="8">
    <source>
        <dbReference type="ARBA" id="ARBA00022989"/>
    </source>
</evidence>
<dbReference type="GO" id="GO:0015628">
    <property type="term" value="P:protein secretion by the type II secretion system"/>
    <property type="evidence" value="ECO:0007669"/>
    <property type="project" value="InterPro"/>
</dbReference>
<dbReference type="STRING" id="745411.B3C1_02095"/>
<evidence type="ECO:0000256" key="7">
    <source>
        <dbReference type="ARBA" id="ARBA00022927"/>
    </source>
</evidence>
<keyword evidence="5 10" id="KW-0997">Cell inner membrane</keyword>
<keyword evidence="3 10" id="KW-0813">Transport</keyword>
<evidence type="ECO:0000256" key="4">
    <source>
        <dbReference type="ARBA" id="ARBA00022475"/>
    </source>
</evidence>